<evidence type="ECO:0000256" key="2">
    <source>
        <dbReference type="ARBA" id="ARBA00009085"/>
    </source>
</evidence>
<dbReference type="SUPFAM" id="SSF54001">
    <property type="entry name" value="Cysteine proteinases"/>
    <property type="match status" value="1"/>
</dbReference>
<name>A0A9P6N296_9FUNG</name>
<feature type="region of interest" description="Disordered" evidence="8">
    <location>
        <begin position="3253"/>
        <end position="3273"/>
    </location>
</feature>
<feature type="region of interest" description="Disordered" evidence="8">
    <location>
        <begin position="3214"/>
        <end position="3240"/>
    </location>
</feature>
<dbReference type="Pfam" id="PF12030">
    <property type="entry name" value="DUF3517"/>
    <property type="match status" value="1"/>
</dbReference>
<dbReference type="GO" id="GO:0004843">
    <property type="term" value="F:cysteine-type deubiquitinase activity"/>
    <property type="evidence" value="ECO:0007669"/>
    <property type="project" value="UniProtKB-EC"/>
</dbReference>
<feature type="region of interest" description="Disordered" evidence="8">
    <location>
        <begin position="1"/>
        <end position="225"/>
    </location>
</feature>
<dbReference type="FunFam" id="3.90.70.10:FF:000022">
    <property type="entry name" value="Ubiquitin carboxyl-terminal hydrolase 24"/>
    <property type="match status" value="1"/>
</dbReference>
<evidence type="ECO:0000256" key="5">
    <source>
        <dbReference type="ARBA" id="ARBA00022786"/>
    </source>
</evidence>
<dbReference type="EC" id="3.4.19.12" evidence="3"/>
<evidence type="ECO:0000256" key="4">
    <source>
        <dbReference type="ARBA" id="ARBA00022670"/>
    </source>
</evidence>
<comment type="caution">
    <text evidence="10">The sequence shown here is derived from an EMBL/GenBank/DDBJ whole genome shotgun (WGS) entry which is preliminary data.</text>
</comment>
<dbReference type="Pfam" id="PF00443">
    <property type="entry name" value="UCH"/>
    <property type="match status" value="1"/>
</dbReference>
<feature type="compositionally biased region" description="Low complexity" evidence="8">
    <location>
        <begin position="2351"/>
        <end position="2364"/>
    </location>
</feature>
<dbReference type="InterPro" id="IPR056850">
    <property type="entry name" value="ARM_UBP34_24_USP9X_Y"/>
</dbReference>
<evidence type="ECO:0000256" key="8">
    <source>
        <dbReference type="SAM" id="MobiDB-lite"/>
    </source>
</evidence>
<keyword evidence="7" id="KW-0788">Thiol protease</keyword>
<dbReference type="InterPro" id="IPR018200">
    <property type="entry name" value="USP_CS"/>
</dbReference>
<feature type="compositionally biased region" description="Basic and acidic residues" evidence="8">
    <location>
        <begin position="81"/>
        <end position="90"/>
    </location>
</feature>
<dbReference type="PROSITE" id="PS50235">
    <property type="entry name" value="USP_3"/>
    <property type="match status" value="1"/>
</dbReference>
<keyword evidence="4" id="KW-0645">Protease</keyword>
<dbReference type="CDD" id="cd02659">
    <property type="entry name" value="peptidase_C19C"/>
    <property type="match status" value="1"/>
</dbReference>
<comment type="similarity">
    <text evidence="2">Belongs to the peptidase C19 family.</text>
</comment>
<dbReference type="PANTHER" id="PTHR24006">
    <property type="entry name" value="UBIQUITIN CARBOXYL-TERMINAL HYDROLASE"/>
    <property type="match status" value="1"/>
</dbReference>
<keyword evidence="5" id="KW-0833">Ubl conjugation pathway</keyword>
<dbReference type="InterPro" id="IPR021905">
    <property type="entry name" value="DUF3517"/>
</dbReference>
<feature type="domain" description="USP" evidence="9">
    <location>
        <begin position="1671"/>
        <end position="2038"/>
    </location>
</feature>
<evidence type="ECO:0000256" key="1">
    <source>
        <dbReference type="ARBA" id="ARBA00000707"/>
    </source>
</evidence>
<feature type="compositionally biased region" description="Acidic residues" evidence="8">
    <location>
        <begin position="135"/>
        <end position="182"/>
    </location>
</feature>
<reference evidence="10" key="1">
    <citation type="journal article" date="2020" name="Fungal Divers.">
        <title>Resolving the Mortierellaceae phylogeny through synthesis of multi-gene phylogenetics and phylogenomics.</title>
        <authorList>
            <person name="Vandepol N."/>
            <person name="Liber J."/>
            <person name="Desiro A."/>
            <person name="Na H."/>
            <person name="Kennedy M."/>
            <person name="Barry K."/>
            <person name="Grigoriev I.V."/>
            <person name="Miller A.N."/>
            <person name="O'Donnell K."/>
            <person name="Stajich J.E."/>
            <person name="Bonito G."/>
        </authorList>
    </citation>
    <scope>NUCLEOTIDE SEQUENCE</scope>
    <source>
        <strain evidence="10">NRRL 2769</strain>
    </source>
</reference>
<dbReference type="InterPro" id="IPR038765">
    <property type="entry name" value="Papain-like_cys_pep_sf"/>
</dbReference>
<dbReference type="InterPro" id="IPR016024">
    <property type="entry name" value="ARM-type_fold"/>
</dbReference>
<proteinExistence type="inferred from homology"/>
<dbReference type="InterPro" id="IPR001394">
    <property type="entry name" value="Peptidase_C19_UCH"/>
</dbReference>
<dbReference type="SUPFAM" id="SSF48371">
    <property type="entry name" value="ARM repeat"/>
    <property type="match status" value="1"/>
</dbReference>
<dbReference type="EMBL" id="JAAAID010000102">
    <property type="protein sequence ID" value="KAG0022494.1"/>
    <property type="molecule type" value="Genomic_DNA"/>
</dbReference>
<evidence type="ECO:0000313" key="10">
    <source>
        <dbReference type="EMBL" id="KAG0022494.1"/>
    </source>
</evidence>
<feature type="compositionally biased region" description="Basic and acidic residues" evidence="8">
    <location>
        <begin position="183"/>
        <end position="193"/>
    </location>
</feature>
<feature type="region of interest" description="Disordered" evidence="8">
    <location>
        <begin position="2342"/>
        <end position="2364"/>
    </location>
</feature>
<protein>
    <recommendedName>
        <fullName evidence="3">ubiquitinyl hydrolase 1</fullName>
        <ecNumber evidence="3">3.4.19.12</ecNumber>
    </recommendedName>
</protein>
<keyword evidence="11" id="KW-1185">Reference proteome</keyword>
<dbReference type="Gene3D" id="3.90.70.10">
    <property type="entry name" value="Cysteine proteinases"/>
    <property type="match status" value="1"/>
</dbReference>
<dbReference type="InterPro" id="IPR050164">
    <property type="entry name" value="Peptidase_C19"/>
</dbReference>
<gene>
    <name evidence="10" type="ORF">BGZ80_000126</name>
</gene>
<evidence type="ECO:0000259" key="9">
    <source>
        <dbReference type="PROSITE" id="PS50235"/>
    </source>
</evidence>
<dbReference type="InterPro" id="IPR028889">
    <property type="entry name" value="USP"/>
</dbReference>
<evidence type="ECO:0000256" key="3">
    <source>
        <dbReference type="ARBA" id="ARBA00012759"/>
    </source>
</evidence>
<dbReference type="PANTHER" id="PTHR24006:SF910">
    <property type="entry name" value="UBIQUITINYL HYDROLASE 1"/>
    <property type="match status" value="1"/>
</dbReference>
<organism evidence="10 11">
    <name type="scientific">Entomortierella chlamydospora</name>
    <dbReference type="NCBI Taxonomy" id="101097"/>
    <lineage>
        <taxon>Eukaryota</taxon>
        <taxon>Fungi</taxon>
        <taxon>Fungi incertae sedis</taxon>
        <taxon>Mucoromycota</taxon>
        <taxon>Mortierellomycotina</taxon>
        <taxon>Mortierellomycetes</taxon>
        <taxon>Mortierellales</taxon>
        <taxon>Mortierellaceae</taxon>
        <taxon>Entomortierella</taxon>
    </lineage>
</organism>
<keyword evidence="6" id="KW-0378">Hydrolase</keyword>
<evidence type="ECO:0000313" key="11">
    <source>
        <dbReference type="Proteomes" id="UP000703661"/>
    </source>
</evidence>
<comment type="catalytic activity">
    <reaction evidence="1">
        <text>Thiol-dependent hydrolysis of ester, thioester, amide, peptide and isopeptide bonds formed by the C-terminal Gly of ubiquitin (a 76-residue protein attached to proteins as an intracellular targeting signal).</text>
        <dbReference type="EC" id="3.4.19.12"/>
    </reaction>
</comment>
<accession>A0A9P6N296</accession>
<dbReference type="PROSITE" id="PS00973">
    <property type="entry name" value="USP_2"/>
    <property type="match status" value="1"/>
</dbReference>
<feature type="compositionally biased region" description="Acidic residues" evidence="8">
    <location>
        <begin position="91"/>
        <end position="105"/>
    </location>
</feature>
<sequence length="3273" mass="371206">MTTAENGTMGPIELQEPQQKLHEPQGEPSQMNIDPGEQASHVTGPQHRPLRPQHDPPGYQPRDTTLEEAVARKNPGAGPTDYRHSDKQPDLDEPIEEFYDDDTSSEADLQQANIADWAESSGNASDAVVQSSDDYGNEMDDIRDDDDEEEEEEEDIEDEDEEDDIEDDEDNISDDTGDTDEPQEIRGKSDYHYNRHIHHGPYLKSRRQVEQLRKSQGRPGARKRPLKLRTISSTGVHLETTASSGTAIVADQSTTSNFASSQLEFTKTCEGLSRMLQQGHVQQGVEVIKGLIEFVIEWRKNGDIPPGCNYTVGQLHLLECTFFGTWAKILLERRPSSNNASIVMFLKDFIRLACLIIQRDNILPELYAQIVNAMFEQGDLEIYKRNPKRPSRLAHVERMARFDEYPSEYGPEDDEVPQLQQDFQRLFFALGGLEICMSAIEFHMNSAEYPDVKLRNLLLLLSLISRIPVAGDFGHSQFSKLSEFSKRLITAVLGYFPDNTDNFRSVSKVTVLDIISLVGYFLLENYRMQTMHLNSGDEPDAEYGEFSLHDPISRSNLGEVKFADFRLEMAVRLMKTSRLDLRLAGLVELKEVLVRIQRLQQGRSRLRRRSEVDMDLQMDLDRKPIEHLCSKLQTMQIIECIFGSNIHLEIVQRSTDVLVFMVQARVLTVDDIELIWAAVGGNQHRSIVNGVYQVLGELCIRLPHEFLRNLFHKLQAVPLGSWDQQLLDLARSLFHAMVQRSKYNPEEGPISLIPYETLLNVLRNSTPSFNTRDDPSFGATPPSNRDVISGIAHLLKEGLGFGPLPQDLSKLIDCCTKDLKTNHSGAIWSLQVVQHIFENHFMSNDAGATQFYKQTCSSLSELYISDLKAYTSAVKSSPPTPSPTVSSFAPLSVHHLSHEYWRSLQLKMRFEFLKTMARLFPVYWNSPSLAETLWSCFIVDPIGVQEQDEAFQCLEAMTEAHFVQYIYEKLLPRLDIATITQKAWQCVRQYFLLLNWHRGYLMATEDPSIDGAQVIVVLSPLYGMDLIWKIALRAQQPIVGAHAIELLSTLIKKQNGQKESGSRDAAYSFREGLVETCVEHLVKSSDHLSNDDTMDMPDVSLVFERCIGILKAFLVACNSERDESASRPEMHGTLDEDAMLTIKVSSTIPLFQVSVHPAGTLGSLRKAIAAKLNCAEPEDVRLFSLGKDFLSGWDSRTLEELQIENNQTFLASIRFQQAAPIRTIEVARRVPTDLLLEPGFFERVRKIFLLDEKYASQAWEIVTRLPTSPVLLHPLATLQEDVDWATVLDARSPFLLLYSLQIVNSLIKRDQANQDPAKQLWVKRFLLLGGQQHLTTLLMSDSGLGAVGSSPTARKALGLMLKVLVRLTSSSEIESSMATGSNGLTIPAFLDRLVSEILTSASREGGHSSYDQGIVLNATSLISYLCAGPSGWQYFHAGPDIRALIFVSMVQSDSMQIRQTVLEMGRKFCLQMETESSEISPVMFFLDIIQSFLPISKEYESNCSELFEFFEIISREAINYCSEDYFRTLYTRLMETIINHPSSEDMSLLKEDTVLVGMLKVATAMINTDQKLKQLDTGFRIIDYIFDECLFPRTFGVQNSEKSFAPSGAKCKSEGSRSAAFSFLEESARGEPEILRHVIVKTRKHFEREFEVEDQWGYDPQTIKRASCGFVGLQNLGATCYVNSIIQQFFMNRDFRSGILDAPVSEDDPGKHDTLLYQLQALFGNLQESIRRAYNAHGFCYAYKDWDGNPMNVAVQMDVDEFFNILFDRLENSVKSTPQEELFKKQYGGKLVQQIKSKDCEHISEREDSFFSIQCEVKNKKTLEESLQLYVQGEILDGDNKYKCSSCDKHVDAIKRACIKELPQNLILHLKRFDYDMDTMRRIKINDRFEFPTSLDMEPYTLDYLTRKEQAQDAAAAGAASPTIHLAGGQENTAAFQYNLVGVLVHTGTADSGHYYSYIKDRGAAVTSGSPNQFADGDNNHWYLFNDSKVEGFDASEIPAKAFGGPEYISVDSSPYMKSPTRSITKPYSAYMLFYERAERLEPEPRSAPSGNVPNDIRELVEKENTALLKDLSVFDRLYYRFVWDLFNLFRTSPQQIDSGESGELSMEPLDYLSMQYGLDFFFSVLIHARDVDQELQQWTRFLSSLLAQYPKGCVKFLSSFASNRTLILRVLLLCPITQVREAVIDLIYEALHGLREQDKAEYGLVASMAIESTALSLELGEDELWMCSQESPIHELIRALLQVLPEARTNWRNFDEYFKLIYNVTQLGRAERVMMVREGYISELIEFYISDERGDSKKKKMGDKFTKPSFRYLLLAVQEVLATCDISRSYEALQRRQSGSITNRGYRKPSSSTSSTSSAVSSSNSDDAALEADIHIPSASPEVEQTVLLSQADFNALFACYSSPGHSDKSQSLILISKMIQERIDSTIIARLVTHLSTHDIIGHRLLESLASYLQYANEDQFSTIMHIFKELVLVVDQHLESRVEFILVQLAKVLEHSPQSQIAYDCLDFFRTICDYGQCGRFAQAWLLRSSRVWLQELMLNQNDADTRMRARLFYMELLSSERAFNEWNDEQAAAASVRHFGRLLDMMNSFLDLLSYYPMHLRRDDDSNSFRFVDYFRALTELVKTDAERQLFFPSWKLFIDILTKIDGQQLTLDYDKKEMMVFWSKVMYDNQDVNIRLSNFKPLGFLLRKFFVCLQINPANLQFHREILPIYFGLVLRFCKLNQAFHIEWAQCHNYTWAIGSMKWGSFTQHCPDELNQLLQFTLSELPQYRQECWRMLPTPDSQQFLSTFMQMARDMFESENELSGRLFYQHRGLVHLTDALNSSGTATSDDEFFAIEALTLLYDYLCEMVVCRNTQEFAEAIDHWSNIHTAIELLTGNLMWTSPPQVYARSIKILEVIAKEATYSQAEPILVVLDKVHLELRDALESNSMNRAQVENMFGGRNSPYCQYGVFEARGASSSVNSPPMRIGPLIFMHPELFGSLSNEAAQQVLKKWFVPYWELARSACILDGGRDGHSKAIELAALMAIEQIFAGSVIHLDVLCNEAAAAVDNEDTMLLLQNPHVAVCMEHLLKRKNYIEGLTKSRLNACTVLLKSTCLGDSQLMELAEENFVRAEQILVKSTSSNEPQEDELPEELSFTEENAQALVISIQNLTILGIDSQDAKEADAARLKRLHERLCLVLSHLPDKYRSALLDIFPQMSAQDTLVSIKPDTTEDAGGLPISQQSSPDESVPSPIVEDETVMMTGIIQAPAVNAQTGGSASPPYEGKGE</sequence>
<evidence type="ECO:0000256" key="7">
    <source>
        <dbReference type="ARBA" id="ARBA00022807"/>
    </source>
</evidence>
<dbReference type="PROSITE" id="PS00972">
    <property type="entry name" value="USP_1"/>
    <property type="match status" value="1"/>
</dbReference>
<dbReference type="GO" id="GO:0005634">
    <property type="term" value="C:nucleus"/>
    <property type="evidence" value="ECO:0007669"/>
    <property type="project" value="TreeGrafter"/>
</dbReference>
<dbReference type="GO" id="GO:0006508">
    <property type="term" value="P:proteolysis"/>
    <property type="evidence" value="ECO:0007669"/>
    <property type="project" value="UniProtKB-KW"/>
</dbReference>
<dbReference type="GO" id="GO:0005829">
    <property type="term" value="C:cytosol"/>
    <property type="evidence" value="ECO:0007669"/>
    <property type="project" value="TreeGrafter"/>
</dbReference>
<dbReference type="Pfam" id="PF25010">
    <property type="entry name" value="ARM_UBP24_USP9X-Y"/>
    <property type="match status" value="2"/>
</dbReference>
<feature type="compositionally biased region" description="Polar residues" evidence="8">
    <location>
        <begin position="120"/>
        <end position="134"/>
    </location>
</feature>
<dbReference type="Proteomes" id="UP000703661">
    <property type="component" value="Unassembled WGS sequence"/>
</dbReference>
<feature type="compositionally biased region" description="Basic residues" evidence="8">
    <location>
        <begin position="194"/>
        <end position="206"/>
    </location>
</feature>
<evidence type="ECO:0000256" key="6">
    <source>
        <dbReference type="ARBA" id="ARBA00022801"/>
    </source>
</evidence>
<dbReference type="GO" id="GO:0016579">
    <property type="term" value="P:protein deubiquitination"/>
    <property type="evidence" value="ECO:0007669"/>
    <property type="project" value="InterPro"/>
</dbReference>